<accession>A0A1W1VBZ2</accession>
<dbReference type="PIRSF" id="PIRSF001359">
    <property type="entry name" value="F_bP_aldolase_II"/>
    <property type="match status" value="1"/>
</dbReference>
<dbReference type="GO" id="GO:0008270">
    <property type="term" value="F:zinc ion binding"/>
    <property type="evidence" value="ECO:0007669"/>
    <property type="project" value="InterPro"/>
</dbReference>
<evidence type="ECO:0000313" key="5">
    <source>
        <dbReference type="Proteomes" id="UP000192569"/>
    </source>
</evidence>
<feature type="binding site" evidence="2">
    <location>
        <begin position="231"/>
        <end position="234"/>
    </location>
    <ligand>
        <name>dihydroxyacetone phosphate</name>
        <dbReference type="ChEBI" id="CHEBI:57642"/>
    </ligand>
</feature>
<evidence type="ECO:0000313" key="4">
    <source>
        <dbReference type="EMBL" id="SMB90919.1"/>
    </source>
</evidence>
<proteinExistence type="predicted"/>
<protein>
    <submittedName>
        <fullName evidence="4">Fructose-bisphosphate aldolase, class II</fullName>
    </submittedName>
</protein>
<evidence type="ECO:0000256" key="1">
    <source>
        <dbReference type="PIRSR" id="PIRSR001359-1"/>
    </source>
</evidence>
<name>A0A1W1VBZ2_9FIRM</name>
<keyword evidence="3" id="KW-0479">Metal-binding</keyword>
<dbReference type="EMBL" id="LT838272">
    <property type="protein sequence ID" value="SMB90919.1"/>
    <property type="molecule type" value="Genomic_DNA"/>
</dbReference>
<dbReference type="NCBIfam" id="TIGR00167">
    <property type="entry name" value="cbbA"/>
    <property type="match status" value="1"/>
</dbReference>
<feature type="binding site" evidence="3">
    <location>
        <position position="134"/>
    </location>
    <ligand>
        <name>Zn(2+)</name>
        <dbReference type="ChEBI" id="CHEBI:29105"/>
        <label>2</label>
    </ligand>
</feature>
<dbReference type="CDD" id="cd00947">
    <property type="entry name" value="TBP_aldolase_IIB"/>
    <property type="match status" value="1"/>
</dbReference>
<dbReference type="InterPro" id="IPR000771">
    <property type="entry name" value="FBA_II"/>
</dbReference>
<dbReference type="Pfam" id="PF01116">
    <property type="entry name" value="F_bP_aldolase"/>
    <property type="match status" value="1"/>
</dbReference>
<keyword evidence="3" id="KW-0862">Zinc</keyword>
<dbReference type="GO" id="GO:0009025">
    <property type="term" value="F:tagatose-bisphosphate aldolase activity"/>
    <property type="evidence" value="ECO:0007669"/>
    <property type="project" value="TreeGrafter"/>
</dbReference>
<dbReference type="Gene3D" id="3.20.20.70">
    <property type="entry name" value="Aldolase class I"/>
    <property type="match status" value="1"/>
</dbReference>
<dbReference type="InterPro" id="IPR050246">
    <property type="entry name" value="Class_II_FBP_aldolase"/>
</dbReference>
<dbReference type="AlphaFoldDB" id="A0A1W1VBZ2"/>
<dbReference type="GO" id="GO:0005975">
    <property type="term" value="P:carbohydrate metabolic process"/>
    <property type="evidence" value="ECO:0007669"/>
    <property type="project" value="InterPro"/>
</dbReference>
<feature type="binding site" evidence="3">
    <location>
        <position position="181"/>
    </location>
    <ligand>
        <name>Zn(2+)</name>
        <dbReference type="ChEBI" id="CHEBI:29105"/>
        <label>1</label>
        <note>catalytic</note>
    </ligand>
</feature>
<feature type="binding site" evidence="3">
    <location>
        <position position="209"/>
    </location>
    <ligand>
        <name>Zn(2+)</name>
        <dbReference type="ChEBI" id="CHEBI:29105"/>
        <label>1</label>
        <note>catalytic</note>
    </ligand>
</feature>
<dbReference type="GO" id="GO:0005829">
    <property type="term" value="C:cytosol"/>
    <property type="evidence" value="ECO:0007669"/>
    <property type="project" value="TreeGrafter"/>
</dbReference>
<feature type="active site" description="Proton donor" evidence="1">
    <location>
        <position position="82"/>
    </location>
</feature>
<dbReference type="RefSeq" id="WP_084663447.1">
    <property type="nucleotide sequence ID" value="NZ_LT838272.1"/>
</dbReference>
<dbReference type="PANTHER" id="PTHR30304">
    <property type="entry name" value="D-TAGATOSE-1,6-BISPHOSPHATE ALDOLASE"/>
    <property type="match status" value="1"/>
</dbReference>
<sequence>MPIVTLKEILQDAFQNRYAVGAFNVINVEMLDAILSAAIEEQAPIILAYAPIHKQYISLETIAPLMLKAAREAPVPVAVHLDHGQEFADLIKAMHYGFTSVMFDGSTLPYEENVYRTQEIVKIARVLGVSVEAELGHVGGAEGGAGGIEDPAACYTDVEQAADFVARTGIDALAVAIGTVHGIYRFPPKLDFARLKAIKERVNIPLVLHGGSGLSEEDFRQCIARGIAKINIFTDMSQAAVGTLKETLCTCNRPSCDPSCADTCLIQRESLPAPGAGDIEMLVQRVVARVLQELNLKSAHRQPTTWSYPELVLAARESIKAEVKKKIRIFGSSGKASKTNLT</sequence>
<dbReference type="PROSITE" id="PS00806">
    <property type="entry name" value="ALDOLASE_CLASS_II_2"/>
    <property type="match status" value="1"/>
</dbReference>
<feature type="binding site" evidence="2">
    <location>
        <position position="182"/>
    </location>
    <ligand>
        <name>dihydroxyacetone phosphate</name>
        <dbReference type="ChEBI" id="CHEBI:57642"/>
    </ligand>
</feature>
<gene>
    <name evidence="4" type="ORF">SAMN00808754_0353</name>
</gene>
<dbReference type="Proteomes" id="UP000192569">
    <property type="component" value="Chromosome I"/>
</dbReference>
<feature type="binding site" evidence="2">
    <location>
        <begin position="210"/>
        <end position="212"/>
    </location>
    <ligand>
        <name>dihydroxyacetone phosphate</name>
        <dbReference type="ChEBI" id="CHEBI:57642"/>
    </ligand>
</feature>
<keyword evidence="5" id="KW-1185">Reference proteome</keyword>
<evidence type="ECO:0000256" key="2">
    <source>
        <dbReference type="PIRSR" id="PIRSR001359-2"/>
    </source>
</evidence>
<dbReference type="SUPFAM" id="SSF51569">
    <property type="entry name" value="Aldolase"/>
    <property type="match status" value="1"/>
</dbReference>
<feature type="binding site" evidence="3">
    <location>
        <position position="83"/>
    </location>
    <ligand>
        <name>Zn(2+)</name>
        <dbReference type="ChEBI" id="CHEBI:29105"/>
        <label>1</label>
        <note>catalytic</note>
    </ligand>
</feature>
<dbReference type="STRING" id="698762.SAMN00808754_0353"/>
<comment type="cofactor">
    <cofactor evidence="3">
        <name>Zn(2+)</name>
        <dbReference type="ChEBI" id="CHEBI:29105"/>
    </cofactor>
    <text evidence="3">Binds 2 Zn(2+) ions per subunit. One is catalytic and the other provides a structural contribution.</text>
</comment>
<dbReference type="OrthoDB" id="9803995at2"/>
<reference evidence="4 5" key="1">
    <citation type="submission" date="2017-04" db="EMBL/GenBank/DDBJ databases">
        <authorList>
            <person name="Afonso C.L."/>
            <person name="Miller P.J."/>
            <person name="Scott M.A."/>
            <person name="Spackman E."/>
            <person name="Goraichik I."/>
            <person name="Dimitrov K.M."/>
            <person name="Suarez D.L."/>
            <person name="Swayne D.E."/>
        </authorList>
    </citation>
    <scope>NUCLEOTIDE SEQUENCE [LARGE SCALE GENOMIC DNA]</scope>
    <source>
        <strain evidence="4 5">ToBE</strain>
    </source>
</reference>
<dbReference type="PANTHER" id="PTHR30304:SF0">
    <property type="entry name" value="D-TAGATOSE-1,6-BISPHOSPHATE ALDOLASE SUBUNIT GATY-RELATED"/>
    <property type="match status" value="1"/>
</dbReference>
<feature type="binding site" evidence="3">
    <location>
        <position position="104"/>
    </location>
    <ligand>
        <name>Zn(2+)</name>
        <dbReference type="ChEBI" id="CHEBI:29105"/>
        <label>2</label>
    </ligand>
</feature>
<organism evidence="4 5">
    <name type="scientific">Thermanaeromonas toyohensis ToBE</name>
    <dbReference type="NCBI Taxonomy" id="698762"/>
    <lineage>
        <taxon>Bacteria</taxon>
        <taxon>Bacillati</taxon>
        <taxon>Bacillota</taxon>
        <taxon>Clostridia</taxon>
        <taxon>Neomoorellales</taxon>
        <taxon>Neomoorellaceae</taxon>
        <taxon>Thermanaeromonas</taxon>
    </lineage>
</organism>
<evidence type="ECO:0000256" key="3">
    <source>
        <dbReference type="PIRSR" id="PIRSR001359-3"/>
    </source>
</evidence>
<dbReference type="InterPro" id="IPR013785">
    <property type="entry name" value="Aldolase_TIM"/>
</dbReference>